<evidence type="ECO:0000256" key="1">
    <source>
        <dbReference type="SAM" id="Phobius"/>
    </source>
</evidence>
<dbReference type="SUPFAM" id="SSF52266">
    <property type="entry name" value="SGNH hydrolase"/>
    <property type="match status" value="1"/>
</dbReference>
<dbReference type="InterPro" id="IPR036514">
    <property type="entry name" value="SGNH_hydro_sf"/>
</dbReference>
<sequence>MPVSPPSRTRSNPKVSVRLTALFLGILFSVLVVEGVFRLLPVAKGPTAGPINAEHPIFRFTPNSEYQWSVGWRFALVNHGRTNNAGFVNDQDYDAKDPRPLLAVIGDSYVEALMLPYPETLHGRVQKFLGEQGRVYSFAASGAPLSQYLAWADDARARYAPQGMIFVVVGNDFDESVAKYKTAPGFHHFIENNDGGLSLQLYDYAPTLLRKTLRHSALARYLVSNLHADTALKMLWQRRMRSTPAGETERYVGNTAADVADDRLRDSERAIRAFFDELPRRTALPPGRIFFLLDGVRPELYGSDEDLNAVNGNYFPRMRRRFMEEARSRGYSVADLQPLFIADYRKNGARFEFSEDAHWNALGHQVASEAIMRSRLFKALFTNIAKPLN</sequence>
<comment type="caution">
    <text evidence="2">The sequence shown here is derived from an EMBL/GenBank/DDBJ whole genome shotgun (WGS) entry which is preliminary data.</text>
</comment>
<keyword evidence="1" id="KW-1133">Transmembrane helix</keyword>
<keyword evidence="1" id="KW-0472">Membrane</keyword>
<dbReference type="EMBL" id="VTOW01000001">
    <property type="protein sequence ID" value="NKE69249.1"/>
    <property type="molecule type" value="Genomic_DNA"/>
</dbReference>
<feature type="transmembrane region" description="Helical" evidence="1">
    <location>
        <begin position="21"/>
        <end position="40"/>
    </location>
</feature>
<dbReference type="Proteomes" id="UP000534783">
    <property type="component" value="Unassembled WGS sequence"/>
</dbReference>
<dbReference type="GO" id="GO:0016788">
    <property type="term" value="F:hydrolase activity, acting on ester bonds"/>
    <property type="evidence" value="ECO:0007669"/>
    <property type="project" value="UniProtKB-ARBA"/>
</dbReference>
<name>A0A7X6I9E2_9BACT</name>
<evidence type="ECO:0000313" key="3">
    <source>
        <dbReference type="Proteomes" id="UP000534783"/>
    </source>
</evidence>
<gene>
    <name evidence="2" type="ORF">MNODULE_00585</name>
</gene>
<protein>
    <recommendedName>
        <fullName evidence="4">AlgX/AlgJ SGNH hydrolase-like domain-containing protein</fullName>
    </recommendedName>
</protein>
<dbReference type="AlphaFoldDB" id="A0A7X6I9E2"/>
<keyword evidence="1" id="KW-0812">Transmembrane</keyword>
<dbReference type="RefSeq" id="WP_168057565.1">
    <property type="nucleotide sequence ID" value="NZ_VTOW01000001.1"/>
</dbReference>
<evidence type="ECO:0000313" key="2">
    <source>
        <dbReference type="EMBL" id="NKE69249.1"/>
    </source>
</evidence>
<proteinExistence type="predicted"/>
<evidence type="ECO:0008006" key="4">
    <source>
        <dbReference type="Google" id="ProtNLM"/>
    </source>
</evidence>
<accession>A0A7X6I9E2</accession>
<dbReference type="Gene3D" id="3.40.50.1110">
    <property type="entry name" value="SGNH hydrolase"/>
    <property type="match status" value="1"/>
</dbReference>
<keyword evidence="3" id="KW-1185">Reference proteome</keyword>
<reference evidence="2 3" key="1">
    <citation type="journal article" date="2020" name="Nature">
        <title>Bacterial chemolithoautotrophy via manganese oxidation.</title>
        <authorList>
            <person name="Yu H."/>
            <person name="Leadbetter J.R."/>
        </authorList>
    </citation>
    <scope>NUCLEOTIDE SEQUENCE [LARGE SCALE GENOMIC DNA]</scope>
    <source>
        <strain evidence="2 3">Mn-1</strain>
    </source>
</reference>
<organism evidence="2 3">
    <name type="scientific">Candidatus Manganitrophus noduliformans</name>
    <dbReference type="NCBI Taxonomy" id="2606439"/>
    <lineage>
        <taxon>Bacteria</taxon>
        <taxon>Pseudomonadati</taxon>
        <taxon>Nitrospirota</taxon>
        <taxon>Nitrospiria</taxon>
        <taxon>Candidatus Troglogloeales</taxon>
        <taxon>Candidatus Manganitrophaceae</taxon>
        <taxon>Candidatus Manganitrophus</taxon>
    </lineage>
</organism>